<gene>
    <name evidence="2" type="ordered locus">TOPB45_0815</name>
</gene>
<dbReference type="STRING" id="795359.TOPB45_0815"/>
<reference evidence="2 3" key="1">
    <citation type="journal article" date="2013" name="Genome Announc.">
        <title>Complete genome sequence of the hyperthermophilic sulfate-reducing bacterium Thermodesulfobacterium geofontis OPF15T.</title>
        <authorList>
            <person name="Elkins J.G."/>
            <person name="Hamilton-Brehm S.D."/>
            <person name="Lucas S."/>
            <person name="Han J."/>
            <person name="Lapidus A."/>
            <person name="Cheng J.F."/>
            <person name="Goodwin L.A."/>
            <person name="Pitluck S."/>
            <person name="Peters L."/>
            <person name="Mikhailova N."/>
            <person name="Davenport K.W."/>
            <person name="Detter J.C."/>
            <person name="Han C.S."/>
            <person name="Tapia R."/>
            <person name="Land M.L."/>
            <person name="Hauser L."/>
            <person name="Kyrpides N.C."/>
            <person name="Ivanova N.N."/>
            <person name="Pagani I."/>
            <person name="Bruce D."/>
            <person name="Woyke T."/>
            <person name="Cottingham R.W."/>
        </authorList>
    </citation>
    <scope>NUCLEOTIDE SEQUENCE [LARGE SCALE GENOMIC DNA]</scope>
    <source>
        <strain evidence="2 3">OPF15</strain>
    </source>
</reference>
<proteinExistence type="predicted"/>
<dbReference type="HOGENOM" id="CLU_512794_0_0_0"/>
<dbReference type="AlphaFoldDB" id="F8C5E2"/>
<dbReference type="RefSeq" id="WP_013909613.1">
    <property type="nucleotide sequence ID" value="NC_015682.1"/>
</dbReference>
<organism evidence="2 3">
    <name type="scientific">Thermodesulfobacterium geofontis (strain OPF15)</name>
    <dbReference type="NCBI Taxonomy" id="795359"/>
    <lineage>
        <taxon>Bacteria</taxon>
        <taxon>Pseudomonadati</taxon>
        <taxon>Thermodesulfobacteriota</taxon>
        <taxon>Thermodesulfobacteria</taxon>
        <taxon>Thermodesulfobacteriales</taxon>
        <taxon>Thermodesulfobacteriaceae</taxon>
        <taxon>Thermodesulfobacterium</taxon>
    </lineage>
</organism>
<dbReference type="PATRIC" id="fig|795359.3.peg.822"/>
<name>F8C5E2_THEGP</name>
<protein>
    <recommendedName>
        <fullName evidence="4">FecR protein domain-containing protein</fullName>
    </recommendedName>
</protein>
<evidence type="ECO:0000256" key="1">
    <source>
        <dbReference type="SAM" id="SignalP"/>
    </source>
</evidence>
<dbReference type="KEGG" id="top:TOPB45_0815"/>
<dbReference type="Proteomes" id="UP000006583">
    <property type="component" value="Chromosome"/>
</dbReference>
<accession>F8C5E2</accession>
<evidence type="ECO:0000313" key="2">
    <source>
        <dbReference type="EMBL" id="AEH22914.1"/>
    </source>
</evidence>
<dbReference type="EMBL" id="CP002829">
    <property type="protein sequence ID" value="AEH22914.1"/>
    <property type="molecule type" value="Genomic_DNA"/>
</dbReference>
<evidence type="ECO:0000313" key="3">
    <source>
        <dbReference type="Proteomes" id="UP000006583"/>
    </source>
</evidence>
<keyword evidence="1" id="KW-0732">Signal</keyword>
<feature type="chain" id="PRO_5003374279" description="FecR protein domain-containing protein" evidence="1">
    <location>
        <begin position="23"/>
        <end position="531"/>
    </location>
</feature>
<keyword evidence="3" id="KW-1185">Reference proteome</keyword>
<feature type="signal peptide" evidence="1">
    <location>
        <begin position="1"/>
        <end position="22"/>
    </location>
</feature>
<evidence type="ECO:0008006" key="4">
    <source>
        <dbReference type="Google" id="ProtNLM"/>
    </source>
</evidence>
<dbReference type="eggNOG" id="COG3187">
    <property type="taxonomic scope" value="Bacteria"/>
</dbReference>
<dbReference type="OrthoDB" id="9813262at2"/>
<sequence>MKKLANLLIPFIFSFIVSLAIASENSEKFDFLNEKTIMNFSYRLKYSEKAVTLKDGKYESSLIPGNEKDIKNYLKVKIEKYNIFTLNELNRKISCAIVILSENFGGSGIFFEITALVNENGKIIQTNSIELGDRVIINDLKFQPGFVTFRDRERDSIYLTLLTHKENDPSCCPTKQEILCFTLVRDKNKEIKLLTCEEAEEKHPLPVVKKPALYLYPTKTRQIEIYLKPKGWLTKTIPSYNGIWLVRANPKGIIDNKYEYLFYEVALNSPLDLPKEGWVVKTEELNQWFDKTLSKLGLKEKEIKDFKDYWLKELKGYPYFKIKVLSQKFLNDNLAIRIKPNPNKMIRVVLAFEGIKQEEKITEPIIKTPRRKGFTVVEWGGILINEGNNSDIKPFIELKIDPSNIYSRLLTSQKVYCAKTEPLTSLLVDGRVSMLLEPGSCFMVEKDTMFEPKNKEFVINLLKGKASATVLSEKFYVEDKIQDLKEETSVIEVEKHLPGVGVRIFFRIQNGPPIEVERGTINLSTSDQKHN</sequence>
<dbReference type="eggNOG" id="COG4991">
    <property type="taxonomic scope" value="Bacteria"/>
</dbReference>